<comment type="caution">
    <text evidence="7">The sequence shown here is derived from an EMBL/GenBank/DDBJ whole genome shotgun (WGS) entry which is preliminary data.</text>
</comment>
<reference evidence="7 8" key="1">
    <citation type="submission" date="2023-07" db="EMBL/GenBank/DDBJ databases">
        <title>Sorghum-associated microbial communities from plants grown in Nebraska, USA.</title>
        <authorList>
            <person name="Schachtman D."/>
        </authorList>
    </citation>
    <scope>NUCLEOTIDE SEQUENCE [LARGE SCALE GENOMIC DNA]</scope>
    <source>
        <strain evidence="7 8">BE332</strain>
    </source>
</reference>
<comment type="subcellular location">
    <subcellularLocation>
        <location evidence="1">Endomembrane system</location>
        <topology evidence="1">Multi-pass membrane protein</topology>
    </subcellularLocation>
</comment>
<evidence type="ECO:0000313" key="8">
    <source>
        <dbReference type="Proteomes" id="UP001239626"/>
    </source>
</evidence>
<dbReference type="Proteomes" id="UP001239626">
    <property type="component" value="Unassembled WGS sequence"/>
</dbReference>
<keyword evidence="3 5" id="KW-1133">Transmembrane helix</keyword>
<evidence type="ECO:0000256" key="3">
    <source>
        <dbReference type="ARBA" id="ARBA00022989"/>
    </source>
</evidence>
<evidence type="ECO:0000313" key="7">
    <source>
        <dbReference type="EMBL" id="MDQ0375843.1"/>
    </source>
</evidence>
<dbReference type="RefSeq" id="WP_307494636.1">
    <property type="nucleotide sequence ID" value="NZ_JAUSVB010000007.1"/>
</dbReference>
<accession>A0ABU0EKM2</accession>
<feature type="transmembrane region" description="Helical" evidence="5">
    <location>
        <begin position="42"/>
        <end position="62"/>
    </location>
</feature>
<gene>
    <name evidence="7" type="ORF">J2X26_004186</name>
</gene>
<evidence type="ECO:0000256" key="2">
    <source>
        <dbReference type="ARBA" id="ARBA00022692"/>
    </source>
</evidence>
<evidence type="ECO:0000256" key="1">
    <source>
        <dbReference type="ARBA" id="ARBA00004127"/>
    </source>
</evidence>
<evidence type="ECO:0000259" key="6">
    <source>
        <dbReference type="Pfam" id="PF02656"/>
    </source>
</evidence>
<evidence type="ECO:0000256" key="5">
    <source>
        <dbReference type="SAM" id="Phobius"/>
    </source>
</evidence>
<evidence type="ECO:0000256" key="4">
    <source>
        <dbReference type="ARBA" id="ARBA00023136"/>
    </source>
</evidence>
<feature type="domain" description="DUF202" evidence="6">
    <location>
        <begin position="6"/>
        <end position="66"/>
    </location>
</feature>
<organism evidence="7 8">
    <name type="scientific">Cellulomonas humilata</name>
    <dbReference type="NCBI Taxonomy" id="144055"/>
    <lineage>
        <taxon>Bacteria</taxon>
        <taxon>Bacillati</taxon>
        <taxon>Actinomycetota</taxon>
        <taxon>Actinomycetes</taxon>
        <taxon>Micrococcales</taxon>
        <taxon>Cellulomonadaceae</taxon>
        <taxon>Cellulomonas</taxon>
    </lineage>
</organism>
<feature type="transmembrane region" description="Helical" evidence="5">
    <location>
        <begin position="20"/>
        <end position="36"/>
    </location>
</feature>
<name>A0ABU0EKM2_9CELL</name>
<keyword evidence="4 5" id="KW-0472">Membrane</keyword>
<proteinExistence type="predicted"/>
<keyword evidence="8" id="KW-1185">Reference proteome</keyword>
<dbReference type="Pfam" id="PF02656">
    <property type="entry name" value="DUF202"/>
    <property type="match status" value="1"/>
</dbReference>
<protein>
    <submittedName>
        <fullName evidence="7">Membrane protein</fullName>
    </submittedName>
</protein>
<dbReference type="EMBL" id="JAUSVB010000007">
    <property type="protein sequence ID" value="MDQ0375843.1"/>
    <property type="molecule type" value="Genomic_DNA"/>
</dbReference>
<dbReference type="InterPro" id="IPR003807">
    <property type="entry name" value="DUF202"/>
</dbReference>
<keyword evidence="2 5" id="KW-0812">Transmembrane</keyword>
<feature type="transmembrane region" description="Helical" evidence="5">
    <location>
        <begin position="74"/>
        <end position="98"/>
    </location>
</feature>
<sequence length="101" mass="10078">MSEPPPTLAAERTHLAWRRTAIGLTGGAIAAAHLLQEFLGPAAWSLAASALVISVALAVVSHRRHLVGGALPPGGRLVAVSAAGVVVIGVAALAFVVLHGP</sequence>